<keyword evidence="2" id="KW-0732">Signal</keyword>
<evidence type="ECO:0000313" key="4">
    <source>
        <dbReference type="Proteomes" id="UP000319449"/>
    </source>
</evidence>
<dbReference type="EMBL" id="VLLN01000003">
    <property type="protein sequence ID" value="TWJ32778.1"/>
    <property type="molecule type" value="Genomic_DNA"/>
</dbReference>
<feature type="compositionally biased region" description="Low complexity" evidence="1">
    <location>
        <begin position="36"/>
        <end position="47"/>
    </location>
</feature>
<dbReference type="Pfam" id="PF04351">
    <property type="entry name" value="PilP"/>
    <property type="match status" value="1"/>
</dbReference>
<keyword evidence="4" id="KW-1185">Reference proteome</keyword>
<dbReference type="InterPro" id="IPR007446">
    <property type="entry name" value="PilP"/>
</dbReference>
<accession>A0A562WRA6</accession>
<sequence>MTRRNNVAVFLLTCSLAFTLVCGCKKEVSSPPPQQAQPAKTAAPASAVHKSMTSTKSGVQKTISAARIATVGSIDFTSKKDPFKPAVTAPLPTDKNSEQVVKKSGDLLPILSYETEKFKVVGIITGIKENRALLIDPAGKAYVVRQGMAVGSNNGVVAKVNLNSVEIVEKFRNDDGRVRKRTVKLTLTRKK</sequence>
<feature type="region of interest" description="Disordered" evidence="1">
    <location>
        <begin position="29"/>
        <end position="54"/>
    </location>
</feature>
<comment type="caution">
    <text evidence="3">The sequence shown here is derived from an EMBL/GenBank/DDBJ whole genome shotgun (WGS) entry which is preliminary data.</text>
</comment>
<gene>
    <name evidence="3" type="ORF">JN12_00755</name>
</gene>
<dbReference type="RefSeq" id="WP_170241830.1">
    <property type="nucleotide sequence ID" value="NZ_VLLN01000003.1"/>
</dbReference>
<name>A0A562WRA6_9BACT</name>
<reference evidence="3 4" key="1">
    <citation type="submission" date="2019-07" db="EMBL/GenBank/DDBJ databases">
        <title>Genomic Encyclopedia of Archaeal and Bacterial Type Strains, Phase II (KMG-II): from individual species to whole genera.</title>
        <authorList>
            <person name="Goeker M."/>
        </authorList>
    </citation>
    <scope>NUCLEOTIDE SEQUENCE [LARGE SCALE GENOMIC DNA]</scope>
    <source>
        <strain evidence="3 4">ATCC BAA-1139</strain>
    </source>
</reference>
<proteinExistence type="predicted"/>
<dbReference type="Proteomes" id="UP000319449">
    <property type="component" value="Unassembled WGS sequence"/>
</dbReference>
<feature type="chain" id="PRO_5022166409" evidence="2">
    <location>
        <begin position="20"/>
        <end position="191"/>
    </location>
</feature>
<dbReference type="AlphaFoldDB" id="A0A562WRA6"/>
<evidence type="ECO:0000313" key="3">
    <source>
        <dbReference type="EMBL" id="TWJ32778.1"/>
    </source>
</evidence>
<protein>
    <submittedName>
        <fullName evidence="3">Type IV pilus assembly protein PilP</fullName>
    </submittedName>
</protein>
<dbReference type="PROSITE" id="PS51257">
    <property type="entry name" value="PROKAR_LIPOPROTEIN"/>
    <property type="match status" value="1"/>
</dbReference>
<evidence type="ECO:0000256" key="1">
    <source>
        <dbReference type="SAM" id="MobiDB-lite"/>
    </source>
</evidence>
<evidence type="ECO:0000256" key="2">
    <source>
        <dbReference type="SAM" id="SignalP"/>
    </source>
</evidence>
<dbReference type="Gene3D" id="2.30.30.830">
    <property type="match status" value="1"/>
</dbReference>
<organism evidence="3 4">
    <name type="scientific">Geobacter argillaceus</name>
    <dbReference type="NCBI Taxonomy" id="345631"/>
    <lineage>
        <taxon>Bacteria</taxon>
        <taxon>Pseudomonadati</taxon>
        <taxon>Thermodesulfobacteriota</taxon>
        <taxon>Desulfuromonadia</taxon>
        <taxon>Geobacterales</taxon>
        <taxon>Geobacteraceae</taxon>
        <taxon>Geobacter</taxon>
    </lineage>
</organism>
<feature type="signal peptide" evidence="2">
    <location>
        <begin position="1"/>
        <end position="19"/>
    </location>
</feature>